<proteinExistence type="inferred from homology"/>
<dbReference type="NCBIfam" id="NF002777">
    <property type="entry name" value="PRK02886.1"/>
    <property type="match status" value="1"/>
</dbReference>
<dbReference type="RefSeq" id="WP_027448169.1">
    <property type="nucleotide sequence ID" value="NZ_AVPF01000068.1"/>
</dbReference>
<dbReference type="HAMAP" id="MF_01126">
    <property type="entry name" value="UPF0298"/>
    <property type="match status" value="1"/>
</dbReference>
<dbReference type="PIRSF" id="PIRSF031653">
    <property type="entry name" value="UCP031653"/>
    <property type="match status" value="1"/>
</dbReference>
<accession>A0A0A5FVZ9</accession>
<name>A0A0A5FVZ9_9BACI</name>
<gene>
    <name evidence="3" type="ORF">N783_19315</name>
</gene>
<dbReference type="EMBL" id="AVPF01000068">
    <property type="protein sequence ID" value="KGX84074.1"/>
    <property type="molecule type" value="Genomic_DNA"/>
</dbReference>
<dbReference type="eggNOG" id="COG4471">
    <property type="taxonomic scope" value="Bacteria"/>
</dbReference>
<reference evidence="3 4" key="1">
    <citation type="submission" date="2013-08" db="EMBL/GenBank/DDBJ databases">
        <authorList>
            <person name="Huang J."/>
            <person name="Wang G."/>
        </authorList>
    </citation>
    <scope>NUCLEOTIDE SEQUENCE [LARGE SCALE GENOMIC DNA]</scope>
    <source>
        <strain evidence="3 4">BH030004</strain>
    </source>
</reference>
<evidence type="ECO:0000256" key="2">
    <source>
        <dbReference type="HAMAP-Rule" id="MF_01126"/>
    </source>
</evidence>
<dbReference type="AlphaFoldDB" id="A0A0A5FVZ9"/>
<dbReference type="GO" id="GO:0005737">
    <property type="term" value="C:cytoplasm"/>
    <property type="evidence" value="ECO:0007669"/>
    <property type="project" value="UniProtKB-SubCell"/>
</dbReference>
<evidence type="ECO:0000313" key="3">
    <source>
        <dbReference type="EMBL" id="KGX84074.1"/>
    </source>
</evidence>
<organism evidence="3 4">
    <name type="scientific">Pontibacillus marinus BH030004 = DSM 16465</name>
    <dbReference type="NCBI Taxonomy" id="1385511"/>
    <lineage>
        <taxon>Bacteria</taxon>
        <taxon>Bacillati</taxon>
        <taxon>Bacillota</taxon>
        <taxon>Bacilli</taxon>
        <taxon>Bacillales</taxon>
        <taxon>Bacillaceae</taxon>
        <taxon>Pontibacillus</taxon>
    </lineage>
</organism>
<keyword evidence="1 2" id="KW-0963">Cytoplasm</keyword>
<dbReference type="Proteomes" id="UP000030403">
    <property type="component" value="Unassembled WGS sequence"/>
</dbReference>
<protein>
    <recommendedName>
        <fullName evidence="2">UPF0298 protein N783_19315</fullName>
    </recommendedName>
</protein>
<sequence length="92" mass="11066">MFTQRQGLVVWFQNMKNVRQIKRYGHLVYVSKTLKHAIIYINQEDLDHTMEKLNRLNYVSKVEPSYKPFIATEYENSKPDKAKEYDYKFGSI</sequence>
<evidence type="ECO:0000313" key="4">
    <source>
        <dbReference type="Proteomes" id="UP000030403"/>
    </source>
</evidence>
<keyword evidence="4" id="KW-1185">Reference proteome</keyword>
<comment type="subcellular location">
    <subcellularLocation>
        <location evidence="2">Cytoplasm</location>
    </subcellularLocation>
</comment>
<comment type="similarity">
    <text evidence="2">Belongs to the UPF0298 family.</text>
</comment>
<dbReference type="OrthoDB" id="2990788at2"/>
<dbReference type="STRING" id="1385511.GCA_000425225_00920"/>
<evidence type="ECO:0000256" key="1">
    <source>
        <dbReference type="ARBA" id="ARBA00022490"/>
    </source>
</evidence>
<dbReference type="InterPro" id="IPR016979">
    <property type="entry name" value="DUF2129"/>
</dbReference>
<comment type="caution">
    <text evidence="3">The sequence shown here is derived from an EMBL/GenBank/DDBJ whole genome shotgun (WGS) entry which is preliminary data.</text>
</comment>
<dbReference type="Pfam" id="PF09902">
    <property type="entry name" value="DUF2129"/>
    <property type="match status" value="1"/>
</dbReference>